<feature type="signal peptide" evidence="2">
    <location>
        <begin position="1"/>
        <end position="26"/>
    </location>
</feature>
<dbReference type="AlphaFoldDB" id="A0A0E0L5A7"/>
<dbReference type="OMA" id="DYSVSRC"/>
<evidence type="ECO:0000313" key="3">
    <source>
        <dbReference type="EnsemblPlants" id="OPUNC05G22190.1"/>
    </source>
</evidence>
<feature type="chain" id="PRO_5002365850" evidence="2">
    <location>
        <begin position="27"/>
        <end position="188"/>
    </location>
</feature>
<name>A0A0E0L5A7_ORYPU</name>
<dbReference type="Proteomes" id="UP000026962">
    <property type="component" value="Chromosome 5"/>
</dbReference>
<evidence type="ECO:0000256" key="2">
    <source>
        <dbReference type="SAM" id="SignalP"/>
    </source>
</evidence>
<evidence type="ECO:0000256" key="1">
    <source>
        <dbReference type="SAM" id="MobiDB-lite"/>
    </source>
</evidence>
<protein>
    <submittedName>
        <fullName evidence="3">Uncharacterized protein</fullName>
    </submittedName>
</protein>
<accession>A0A0E0L5A7</accession>
<feature type="compositionally biased region" description="Pro residues" evidence="1">
    <location>
        <begin position="140"/>
        <end position="150"/>
    </location>
</feature>
<feature type="compositionally biased region" description="Pro residues" evidence="1">
    <location>
        <begin position="84"/>
        <end position="93"/>
    </location>
</feature>
<reference evidence="3" key="1">
    <citation type="submission" date="2015-04" db="UniProtKB">
        <authorList>
            <consortium name="EnsemblPlants"/>
        </authorList>
    </citation>
    <scope>IDENTIFICATION</scope>
</reference>
<proteinExistence type="predicted"/>
<keyword evidence="4" id="KW-1185">Reference proteome</keyword>
<reference evidence="3" key="2">
    <citation type="submission" date="2018-05" db="EMBL/GenBank/DDBJ databases">
        <title>OpunRS2 (Oryza punctata Reference Sequence Version 2).</title>
        <authorList>
            <person name="Zhang J."/>
            <person name="Kudrna D."/>
            <person name="Lee S."/>
            <person name="Talag J."/>
            <person name="Welchert J."/>
            <person name="Wing R.A."/>
        </authorList>
    </citation>
    <scope>NUCLEOTIDE SEQUENCE [LARGE SCALE GENOMIC DNA]</scope>
</reference>
<feature type="compositionally biased region" description="Pro residues" evidence="1">
    <location>
        <begin position="113"/>
        <end position="123"/>
    </location>
</feature>
<dbReference type="Gramene" id="OPUNC05G22190.1">
    <property type="protein sequence ID" value="OPUNC05G22190.1"/>
    <property type="gene ID" value="OPUNC05G22190"/>
</dbReference>
<evidence type="ECO:0000313" key="4">
    <source>
        <dbReference type="Proteomes" id="UP000026962"/>
    </source>
</evidence>
<keyword evidence="2" id="KW-0732">Signal</keyword>
<dbReference type="EnsemblPlants" id="OPUNC05G22190.1">
    <property type="protein sequence ID" value="OPUNC05G22190.1"/>
    <property type="gene ID" value="OPUNC05G22190"/>
</dbReference>
<feature type="region of interest" description="Disordered" evidence="1">
    <location>
        <begin position="79"/>
        <end position="165"/>
    </location>
</feature>
<organism evidence="3">
    <name type="scientific">Oryza punctata</name>
    <name type="common">Red rice</name>
    <dbReference type="NCBI Taxonomy" id="4537"/>
    <lineage>
        <taxon>Eukaryota</taxon>
        <taxon>Viridiplantae</taxon>
        <taxon>Streptophyta</taxon>
        <taxon>Embryophyta</taxon>
        <taxon>Tracheophyta</taxon>
        <taxon>Spermatophyta</taxon>
        <taxon>Magnoliopsida</taxon>
        <taxon>Liliopsida</taxon>
        <taxon>Poales</taxon>
        <taxon>Poaceae</taxon>
        <taxon>BOP clade</taxon>
        <taxon>Oryzoideae</taxon>
        <taxon>Oryzeae</taxon>
        <taxon>Oryzinae</taxon>
        <taxon>Oryza</taxon>
    </lineage>
</organism>
<dbReference type="HOGENOM" id="CLU_107359_0_0_1"/>
<sequence length="188" mass="19269">MEVSSSRRCKLLLLLHVVLLAPLLQARPLGRHGAPLMLPSDGVVVDVGGVGRSGGYIPPSPRSPHGPITLAASDDVLLARPGRRPTPPSPWHPGVPTHTQLADDGGVSGRQPAAPPPPDPNTPVGPLSDGVSRGGERPAVGPPTPAGNPPDKPKVAVAPPAAGRRMRPLAFLRVIRDAVQYMVGGLGA</sequence>